<dbReference type="Pfam" id="PF19026">
    <property type="entry name" value="UBA_HYPK"/>
    <property type="match status" value="1"/>
</dbReference>
<dbReference type="GO" id="GO:0070273">
    <property type="term" value="F:phosphatidylinositol-4-phosphate binding"/>
    <property type="evidence" value="ECO:0007669"/>
    <property type="project" value="EnsemblFungi"/>
</dbReference>
<dbReference type="eggNOG" id="KOG2239">
    <property type="taxonomic scope" value="Eukaryota"/>
</dbReference>
<dbReference type="Pfam" id="PF01849">
    <property type="entry name" value="NAC"/>
    <property type="match status" value="1"/>
</dbReference>
<gene>
    <name evidence="7" type="primary">TPHA0L00290</name>
    <name evidence="7" type="ordered locus">TPHA_0L00290</name>
</gene>
<dbReference type="CDD" id="cd22054">
    <property type="entry name" value="NAC_NACA"/>
    <property type="match status" value="1"/>
</dbReference>
<evidence type="ECO:0000256" key="1">
    <source>
        <dbReference type="ARBA" id="ARBA00004496"/>
    </source>
</evidence>
<evidence type="ECO:0000313" key="8">
    <source>
        <dbReference type="Proteomes" id="UP000005666"/>
    </source>
</evidence>
<dbReference type="GO" id="GO:0051082">
    <property type="term" value="F:unfolded protein binding"/>
    <property type="evidence" value="ECO:0007669"/>
    <property type="project" value="EnsemblFungi"/>
</dbReference>
<comment type="subcellular location">
    <subcellularLocation>
        <location evidence="1">Cytoplasm</location>
    </subcellularLocation>
</comment>
<evidence type="ECO:0000256" key="3">
    <source>
        <dbReference type="ARBA" id="ARBA00014437"/>
    </source>
</evidence>
<dbReference type="InterPro" id="IPR044034">
    <property type="entry name" value="NAC-like_UBA"/>
</dbReference>
<comment type="function">
    <text evidence="4">Component of the nascent polypeptide-associated complex (NAC), a dynamic component of the ribosomal exit tunnel, protecting the emerging polypeptides from interaction with other cytoplasmic proteins to ensure appropriate nascent protein targeting. The NAC complex also promotes mitochondrial protein import by enhancing productive ribosome interactions with the outer mitochondrial membrane and blocks the inappropriate interaction of ribosomes translating non-secretory nascent polypeptides with translocation sites in the membrane of the endoplasmic reticulum. EGD2 may also be involved in transcription regulation.</text>
</comment>
<dbReference type="GO" id="GO:0006613">
    <property type="term" value="P:cotranslational protein targeting to membrane"/>
    <property type="evidence" value="ECO:0007669"/>
    <property type="project" value="EnsemblFungi"/>
</dbReference>
<evidence type="ECO:0000256" key="4">
    <source>
        <dbReference type="ARBA" id="ARBA00025035"/>
    </source>
</evidence>
<dbReference type="GO" id="GO:0080025">
    <property type="term" value="F:phosphatidylinositol-3,5-bisphosphate binding"/>
    <property type="evidence" value="ECO:0007669"/>
    <property type="project" value="EnsemblFungi"/>
</dbReference>
<dbReference type="Gene3D" id="2.20.70.30">
    <property type="entry name" value="Nascent polypeptide-associated complex domain"/>
    <property type="match status" value="1"/>
</dbReference>
<name>G8BZQ7_TETPH</name>
<sequence>MSLEANNVTILQKNEQKAREIISKFQLKKVPAINRVTFRKKNNQIYAIENPEVYRTQGGNYVVFGEPKVDNFTEKLAAAQQSMQEQTGDKSPMDIQNDMKLQAEANANAPVEEDDDAPVDAGDLAADDIELVASQANVSKNKAIKALKEHKGDIVNAIMSLSK</sequence>
<dbReference type="PANTHER" id="PTHR21713">
    <property type="entry name" value="NASCENT POLYPEPTIDE ASSOCIATED COMPLEX ALPHA SUBUNIT-RELATED"/>
    <property type="match status" value="1"/>
</dbReference>
<dbReference type="Gene3D" id="1.10.8.10">
    <property type="entry name" value="DNA helicase RuvA subunit, C-terminal domain"/>
    <property type="match status" value="1"/>
</dbReference>
<protein>
    <recommendedName>
        <fullName evidence="3">Nascent polypeptide-associated complex subunit alpha</fullName>
    </recommendedName>
    <alternativeName>
        <fullName evidence="5">Alpha-NAC</fullName>
    </alternativeName>
</protein>
<evidence type="ECO:0000259" key="6">
    <source>
        <dbReference type="PROSITE" id="PS51151"/>
    </source>
</evidence>
<dbReference type="PIRSF" id="PIRSF015901">
    <property type="entry name" value="NAC_alpha"/>
    <property type="match status" value="1"/>
</dbReference>
<dbReference type="InterPro" id="IPR038187">
    <property type="entry name" value="NAC_A/B_dom_sf"/>
</dbReference>
<dbReference type="RefSeq" id="XP_003687819.1">
    <property type="nucleotide sequence ID" value="XM_003687771.1"/>
</dbReference>
<dbReference type="CDD" id="cd14278">
    <property type="entry name" value="UBA_NAC_like"/>
    <property type="match status" value="1"/>
</dbReference>
<dbReference type="HOGENOM" id="CLU_057806_2_1_1"/>
<dbReference type="GO" id="GO:0070300">
    <property type="term" value="F:phosphatidic acid binding"/>
    <property type="evidence" value="ECO:0007669"/>
    <property type="project" value="EnsemblFungi"/>
</dbReference>
<dbReference type="Proteomes" id="UP000005666">
    <property type="component" value="Chromosome 12"/>
</dbReference>
<dbReference type="STRING" id="1071381.G8BZQ7"/>
<feature type="domain" description="NAC-A/B" evidence="6">
    <location>
        <begin position="12"/>
        <end position="76"/>
    </location>
</feature>
<dbReference type="KEGG" id="tpf:TPHA_0L00290"/>
<dbReference type="OMA" id="SQKMIFA"/>
<dbReference type="InterPro" id="IPR002715">
    <property type="entry name" value="Nas_poly-pep-assoc_cplx_dom"/>
</dbReference>
<dbReference type="GeneID" id="11531666"/>
<organism evidence="7 8">
    <name type="scientific">Tetrapisispora phaffii (strain ATCC 24235 / CBS 4417 / NBRC 1672 / NRRL Y-8282 / UCD 70-5)</name>
    <name type="common">Yeast</name>
    <name type="synonym">Fabospora phaffii</name>
    <dbReference type="NCBI Taxonomy" id="1071381"/>
    <lineage>
        <taxon>Eukaryota</taxon>
        <taxon>Fungi</taxon>
        <taxon>Dikarya</taxon>
        <taxon>Ascomycota</taxon>
        <taxon>Saccharomycotina</taxon>
        <taxon>Saccharomycetes</taxon>
        <taxon>Saccharomycetales</taxon>
        <taxon>Saccharomycetaceae</taxon>
        <taxon>Tetrapisispora</taxon>
    </lineage>
</organism>
<keyword evidence="8" id="KW-1185">Reference proteome</keyword>
<proteinExistence type="inferred from homology"/>
<evidence type="ECO:0000256" key="5">
    <source>
        <dbReference type="ARBA" id="ARBA00030300"/>
    </source>
</evidence>
<reference evidence="7 8" key="1">
    <citation type="journal article" date="2011" name="Proc. Natl. Acad. Sci. U.S.A.">
        <title>Evolutionary erosion of yeast sex chromosomes by mating-type switching accidents.</title>
        <authorList>
            <person name="Gordon J.L."/>
            <person name="Armisen D."/>
            <person name="Proux-Wera E."/>
            <person name="Oheigeartaigh S.S."/>
            <person name="Byrne K.P."/>
            <person name="Wolfe K.H."/>
        </authorList>
    </citation>
    <scope>NUCLEOTIDE SEQUENCE [LARGE SCALE GENOMIC DNA]</scope>
    <source>
        <strain evidence="8">ATCC 24235 / CBS 4417 / NBRC 1672 / NRRL Y-8282 / UCD 70-5</strain>
    </source>
</reference>
<comment type="similarity">
    <text evidence="2">Belongs to the NAC-alpha family.</text>
</comment>
<dbReference type="OrthoDB" id="3169036at2759"/>
<dbReference type="AlphaFoldDB" id="G8BZQ7"/>
<dbReference type="GO" id="GO:0005854">
    <property type="term" value="C:nascent polypeptide-associated complex"/>
    <property type="evidence" value="ECO:0007669"/>
    <property type="project" value="EnsemblFungi"/>
</dbReference>
<dbReference type="PROSITE" id="PS51151">
    <property type="entry name" value="NAC_AB"/>
    <property type="match status" value="1"/>
</dbReference>
<evidence type="ECO:0000313" key="7">
    <source>
        <dbReference type="EMBL" id="CCE65385.1"/>
    </source>
</evidence>
<dbReference type="GO" id="GO:0032266">
    <property type="term" value="F:phosphatidylinositol-3-phosphate binding"/>
    <property type="evidence" value="ECO:0007669"/>
    <property type="project" value="EnsemblFungi"/>
</dbReference>
<dbReference type="EMBL" id="HE612867">
    <property type="protein sequence ID" value="CCE65385.1"/>
    <property type="molecule type" value="Genomic_DNA"/>
</dbReference>
<dbReference type="SMART" id="SM01407">
    <property type="entry name" value="NAC"/>
    <property type="match status" value="1"/>
</dbReference>
<accession>G8BZQ7</accession>
<evidence type="ECO:0000256" key="2">
    <source>
        <dbReference type="ARBA" id="ARBA00009882"/>
    </source>
</evidence>
<dbReference type="InterPro" id="IPR016641">
    <property type="entry name" value="EGD2/NACA0like"/>
</dbReference>